<organism evidence="2 3">
    <name type="scientific">Sphaerobolus stellatus (strain SS14)</name>
    <dbReference type="NCBI Taxonomy" id="990650"/>
    <lineage>
        <taxon>Eukaryota</taxon>
        <taxon>Fungi</taxon>
        <taxon>Dikarya</taxon>
        <taxon>Basidiomycota</taxon>
        <taxon>Agaricomycotina</taxon>
        <taxon>Agaricomycetes</taxon>
        <taxon>Phallomycetidae</taxon>
        <taxon>Geastrales</taxon>
        <taxon>Sphaerobolaceae</taxon>
        <taxon>Sphaerobolus</taxon>
    </lineage>
</organism>
<feature type="compositionally biased region" description="Basic and acidic residues" evidence="1">
    <location>
        <begin position="1"/>
        <end position="10"/>
    </location>
</feature>
<evidence type="ECO:0000313" key="2">
    <source>
        <dbReference type="EMBL" id="KIJ27568.1"/>
    </source>
</evidence>
<sequence>MLTDSSKKTDAQTGPSGNSEQVQQNITWRGSTSISYVATSTTTPVRSSSIGDSSTIVPDPSDSPRTSCDIGEGPAPILSSIDTSIANKKDRGRQNTLILSPTSTVSGFPWGKESSSPVSGKARRSFTSDTITTATEDPEPELKWQACTPEDSPRYLPHNKA</sequence>
<protein>
    <submittedName>
        <fullName evidence="2">Uncharacterized protein</fullName>
    </submittedName>
</protein>
<dbReference type="Proteomes" id="UP000054279">
    <property type="component" value="Unassembled WGS sequence"/>
</dbReference>
<dbReference type="AlphaFoldDB" id="A0A0C9TE77"/>
<feature type="compositionally biased region" description="Polar residues" evidence="1">
    <location>
        <begin position="94"/>
        <end position="106"/>
    </location>
</feature>
<proteinExistence type="predicted"/>
<evidence type="ECO:0000313" key="3">
    <source>
        <dbReference type="Proteomes" id="UP000054279"/>
    </source>
</evidence>
<feature type="compositionally biased region" description="Polar residues" evidence="1">
    <location>
        <begin position="125"/>
        <end position="135"/>
    </location>
</feature>
<evidence type="ECO:0000256" key="1">
    <source>
        <dbReference type="SAM" id="MobiDB-lite"/>
    </source>
</evidence>
<keyword evidence="3" id="KW-1185">Reference proteome</keyword>
<gene>
    <name evidence="2" type="ORF">M422DRAFT_54989</name>
</gene>
<name>A0A0C9TE77_SPHS4</name>
<reference evidence="2 3" key="1">
    <citation type="submission" date="2014-06" db="EMBL/GenBank/DDBJ databases">
        <title>Evolutionary Origins and Diversification of the Mycorrhizal Mutualists.</title>
        <authorList>
            <consortium name="DOE Joint Genome Institute"/>
            <consortium name="Mycorrhizal Genomics Consortium"/>
            <person name="Kohler A."/>
            <person name="Kuo A."/>
            <person name="Nagy L.G."/>
            <person name="Floudas D."/>
            <person name="Copeland A."/>
            <person name="Barry K.W."/>
            <person name="Cichocki N."/>
            <person name="Veneault-Fourrey C."/>
            <person name="LaButti K."/>
            <person name="Lindquist E.A."/>
            <person name="Lipzen A."/>
            <person name="Lundell T."/>
            <person name="Morin E."/>
            <person name="Murat C."/>
            <person name="Riley R."/>
            <person name="Ohm R."/>
            <person name="Sun H."/>
            <person name="Tunlid A."/>
            <person name="Henrissat B."/>
            <person name="Grigoriev I.V."/>
            <person name="Hibbett D.S."/>
            <person name="Martin F."/>
        </authorList>
    </citation>
    <scope>NUCLEOTIDE SEQUENCE [LARGE SCALE GENOMIC DNA]</scope>
    <source>
        <strain evidence="2 3">SS14</strain>
    </source>
</reference>
<feature type="compositionally biased region" description="Polar residues" evidence="1">
    <location>
        <begin position="11"/>
        <end position="56"/>
    </location>
</feature>
<dbReference type="EMBL" id="KN837331">
    <property type="protein sequence ID" value="KIJ27568.1"/>
    <property type="molecule type" value="Genomic_DNA"/>
</dbReference>
<feature type="region of interest" description="Disordered" evidence="1">
    <location>
        <begin position="1"/>
        <end position="161"/>
    </location>
</feature>
<accession>A0A0C9TE77</accession>
<dbReference type="HOGENOM" id="CLU_1644783_0_0_1"/>